<keyword evidence="11" id="KW-1185">Reference proteome</keyword>
<dbReference type="PROSITE" id="PS50237">
    <property type="entry name" value="HECT"/>
    <property type="match status" value="1"/>
</dbReference>
<protein>
    <recommendedName>
        <fullName evidence="3">HECT-type E3 ubiquitin transferase</fullName>
        <ecNumber evidence="3">2.3.2.26</ecNumber>
    </recommendedName>
</protein>
<evidence type="ECO:0000256" key="3">
    <source>
        <dbReference type="ARBA" id="ARBA00012485"/>
    </source>
</evidence>
<dbReference type="GO" id="GO:0016607">
    <property type="term" value="C:nuclear speck"/>
    <property type="evidence" value="ECO:0007669"/>
    <property type="project" value="TreeGrafter"/>
</dbReference>
<accession>A0A9P7APS4</accession>
<evidence type="ECO:0000256" key="6">
    <source>
        <dbReference type="ARBA" id="ARBA00022898"/>
    </source>
</evidence>
<dbReference type="SMART" id="SM00119">
    <property type="entry name" value="HECTc"/>
    <property type="match status" value="1"/>
</dbReference>
<gene>
    <name evidence="10" type="ORF">HD556DRAFT_1519842</name>
</gene>
<comment type="catalytic activity">
    <reaction evidence="1">
        <text>S-ubiquitinyl-[E2 ubiquitin-conjugating enzyme]-L-cysteine + [acceptor protein]-L-lysine = [E2 ubiquitin-conjugating enzyme]-L-cysteine + N(6)-ubiquitinyl-[acceptor protein]-L-lysine.</text>
        <dbReference type="EC" id="2.3.2.26"/>
    </reaction>
</comment>
<evidence type="ECO:0000313" key="11">
    <source>
        <dbReference type="Proteomes" id="UP000719766"/>
    </source>
</evidence>
<dbReference type="PANTHER" id="PTHR45670:SF1">
    <property type="entry name" value="E3 UBIQUITIN-PROTEIN LIGASE HECTD1"/>
    <property type="match status" value="1"/>
</dbReference>
<feature type="region of interest" description="Disordered" evidence="8">
    <location>
        <begin position="1680"/>
        <end position="1715"/>
    </location>
</feature>
<keyword evidence="5 7" id="KW-0833">Ubl conjugation pathway</keyword>
<comment type="caution">
    <text evidence="10">The sequence shown here is derived from an EMBL/GenBank/DDBJ whole genome shotgun (WGS) entry which is preliminary data.</text>
</comment>
<dbReference type="OrthoDB" id="423283at2759"/>
<dbReference type="Gene3D" id="3.30.2410.10">
    <property type="entry name" value="Hect, E3 ligase catalytic domain"/>
    <property type="match status" value="1"/>
</dbReference>
<dbReference type="PANTHER" id="PTHR45670">
    <property type="entry name" value="E3 UBIQUITIN-PROTEIN LIGASE TRIP12"/>
    <property type="match status" value="1"/>
</dbReference>
<feature type="region of interest" description="Disordered" evidence="8">
    <location>
        <begin position="1548"/>
        <end position="1631"/>
    </location>
</feature>
<feature type="region of interest" description="Disordered" evidence="8">
    <location>
        <begin position="1776"/>
        <end position="1806"/>
    </location>
</feature>
<dbReference type="InterPro" id="IPR011989">
    <property type="entry name" value="ARM-like"/>
</dbReference>
<evidence type="ECO:0000256" key="2">
    <source>
        <dbReference type="ARBA" id="ARBA00006331"/>
    </source>
</evidence>
<dbReference type="InterPro" id="IPR015424">
    <property type="entry name" value="PyrdxlP-dep_Trfase"/>
</dbReference>
<dbReference type="CDD" id="cd00078">
    <property type="entry name" value="HECTc"/>
    <property type="match status" value="1"/>
</dbReference>
<dbReference type="GO" id="GO:0061630">
    <property type="term" value="F:ubiquitin protein ligase activity"/>
    <property type="evidence" value="ECO:0007669"/>
    <property type="project" value="UniProtKB-EC"/>
</dbReference>
<dbReference type="InterPro" id="IPR045322">
    <property type="entry name" value="HECTD1/TRIP12-like"/>
</dbReference>
<dbReference type="InterPro" id="IPR015422">
    <property type="entry name" value="PyrdxlP-dep_Trfase_small"/>
</dbReference>
<feature type="compositionally biased region" description="Low complexity" evidence="8">
    <location>
        <begin position="1797"/>
        <end position="1806"/>
    </location>
</feature>
<dbReference type="Pfam" id="PF00202">
    <property type="entry name" value="Aminotran_3"/>
    <property type="match status" value="1"/>
</dbReference>
<dbReference type="GO" id="GO:0000209">
    <property type="term" value="P:protein polyubiquitination"/>
    <property type="evidence" value="ECO:0007669"/>
    <property type="project" value="TreeGrafter"/>
</dbReference>
<evidence type="ECO:0000313" key="10">
    <source>
        <dbReference type="EMBL" id="KAG1792630.1"/>
    </source>
</evidence>
<feature type="compositionally biased region" description="Low complexity" evidence="8">
    <location>
        <begin position="571"/>
        <end position="627"/>
    </location>
</feature>
<name>A0A9P7APS4_9AGAM</name>
<dbReference type="InterPro" id="IPR000569">
    <property type="entry name" value="HECT_dom"/>
</dbReference>
<dbReference type="EMBL" id="JABBWE010000035">
    <property type="protein sequence ID" value="KAG1792630.1"/>
    <property type="molecule type" value="Genomic_DNA"/>
</dbReference>
<dbReference type="SUPFAM" id="SSF56204">
    <property type="entry name" value="Hect, E3 ligase catalytic domain"/>
    <property type="match status" value="1"/>
</dbReference>
<dbReference type="GeneID" id="64602905"/>
<dbReference type="InterPro" id="IPR015421">
    <property type="entry name" value="PyrdxlP-dep_Trfase_major"/>
</dbReference>
<dbReference type="Gene3D" id="3.40.640.10">
    <property type="entry name" value="Type I PLP-dependent aspartate aminotransferase-like (Major domain)"/>
    <property type="match status" value="1"/>
</dbReference>
<evidence type="ECO:0000256" key="8">
    <source>
        <dbReference type="SAM" id="MobiDB-lite"/>
    </source>
</evidence>
<evidence type="ECO:0000256" key="1">
    <source>
        <dbReference type="ARBA" id="ARBA00000885"/>
    </source>
</evidence>
<dbReference type="Gene3D" id="3.30.2160.10">
    <property type="entry name" value="Hect, E3 ligase catalytic domain"/>
    <property type="match status" value="1"/>
</dbReference>
<evidence type="ECO:0000256" key="7">
    <source>
        <dbReference type="PROSITE-ProRule" id="PRU00104"/>
    </source>
</evidence>
<dbReference type="Pfam" id="PF00632">
    <property type="entry name" value="HECT"/>
    <property type="match status" value="1"/>
</dbReference>
<dbReference type="Pfam" id="PF25579">
    <property type="entry name" value="TPR_TRIP12_N"/>
    <property type="match status" value="1"/>
</dbReference>
<sequence>MNARPTSILHRTPWTPPIAIAADGVYIDLEDGRRVIDGIGGAAVTCIGGNHPKVIKALKDQIDVMSYVYNMQLSSPPAEELAKLLVDTSDGAFEQVAFLSGGSEAMEAVVKLSRQYYVEVGQPKRTNYIARQLSFHGNTLSILSLAYHPVRRAPYEAILDHQNFHHVSPAFAKRFQKPDETEEQYVERLRQELEDKFIELGPETVIGFVAETVVGATTGVVSAPKGYFNAMKSVCHKYGALFMLDEVMTGMGRMGTMHAWQSFGDGAAPDLQAVAKGLGGGYAAIGAVLISPKVAKGIRGSSGLIKHGHTYQANPLACAASLAVQKVIIEEDLLVQCRKNGIHMIALLKDRLQSPNALAAPYTFDVRGAGALFAVEFDFSSLEARRVDMKGQQFAMAVQARCFENGLIAMGMGGGSSLDRSKGDHLMLGPAYNATTEEIEKIVDIFVKSIEEPIRSSARVKAAKQKEKEREQAKDREGDSAEQYIAVPSENTRETRSTTQAKNKRTREGSSGNGKFKESSEETARVSKSRAHRATLPSTSAPSLAITEPTKDRKGKKRAAPEPDSEEEGQSTTLSSKRTRTTAYSLRSRTDASTSASAPMPRKPKSSPSKAKAATKSKVGASAGSSKMADEDIAMLDTTIVRPDEPAYEEHPDGCDDDDVAMDDQDNGGDGEGDDNGDEEGRLPVGATRGFAGLDESAAMAIFGDYRQFGSYMVSLSSRLKTMLNNIKSTANPTTRLVTLQELSELLSISTEDTLAGSFQVEQFVRELVKILGGRGADEDEDDDGGDDGDDHDEDAALAAALAMSGGGTYQGDENLEAQMLACRCLANLMEALPGVAHSVVYHGAIPVLCSKLIEISYIDLAEQTLSTLEKISEEFPSSIVRENGLAALLNYLDFFSIAVQRTALQAAANCCRNISPDHFQMILGVWPIIRNCIGYSDQRLVEFACLCVIRVVDSYHRSATENLESLLDETAIRAINLLLMPAGGSPLIAANTFTLLLKALATAARASPKITLNLLQADIVDTLYQILTGVLPSASGGGGEQGGQGLAGDVTHMTVMENLAHRSKEQVEEALSLVSELMPPLPKDGVFDHKGYTDKALSRMVKAKAKADRAAARQAVFAPYQPSPDTSAQATPAAEPFQDTSMNDFQMQDPDDILPLTSVAEPAVADRSELLRSKPEVVGRFMQLMVPILIDVYAASVITPVRVKTLTGLLKAVGFLEGEALKDAFNLVPVASFASSILSSKDHPSLVIGALQLVDLLLQKLPAEYRPVLRREGVFHEIESLAARTLTSMKSKDSDGTIVADPVNIPLHISSTIPGYKKLHSLSLEPEDAITLRARVIRFKYSLGQEEGDEDNAFDELRRLVDRLATPDVGESAMVSALRDIADHFTSHSSVSSFELLQSGAVDGLLRFATDAARSTVTSKRRQELLYDAFSRIPRGGTVTQSPLAVLVKKLQESLTRMEDFDVVTVSQGTDDSKRSSPSLLARQLRLRLVADNESDIPRNLQNMVVSIHAIATFQALNDYLRPRITGLMSTGGLSGMLAALAASGFGPASSRNPPEAPIQTSKPAESSSAAKPASETPAAGSSEIGRRRSLRLSAKNGGPLGDKSEGSSATVPAVGSVHTGSSSSVAPQSTAQRMEALIQDGGLISDFTDDEVDAEVFEDDDDIDSAADKTVTLSIADDGSKVEAQTPDGTRVATPSTAPSISSSRPPNPNKTSYAAALKAKPSDWHLEFSMDDHLLPLDLTIYGAIHQHEIRKKLGPVPSSSMWQGIYTVKFKKVNGPPPSQESRADTSASKIRSPSPILSSLPDDAPHAKILRLLRVLHRLNAAEAQRPARPLDRRALSETTFINNKLTAKLTRQLEEPMIVVSSCLPDWALDLPQNFPFLFPFATRYNYLQSTSFGYARLILKWQSQQGRSQDSSRRDEGIGFLGRLQRQKVRISRKHILESAVKVFELYGSSSSILEVEYFDEVGTGLGPTLEFYSLVSKEFARRDLKIWRDADSAAPGIYVHHPAGLYPAPISPDDIANDGGQKRTHILRVVGQYVAKAMLDSRIIDLSVNKIFVKLVLGEEVPLTIESLKLVDNELASSLSKLQSYASMKGQSEKLFRKVALMDIVNVEDLALDFTVPGYDIELRPGGRNIPVTSENAEEYIHEVLDAIIGTGVQPQARAFREGFSKVFPISDLQAFSADELVMLFGNSDEDWGVETLNEAIKADHGFHSESRAIRELVGIMSDFDALARRDFLQFITGSPKLPIGGFRGLNPPLTVVRKPHEPPLVADDYLPSVMTCVNYLKLPEYSSKAVMREKLRIAMKEGVGSFHLS</sequence>
<dbReference type="RefSeq" id="XP_041159209.1">
    <property type="nucleotide sequence ID" value="XM_041309141.1"/>
</dbReference>
<comment type="similarity">
    <text evidence="2">Belongs to the UPL family. K-HECT subfamily.</text>
</comment>
<evidence type="ECO:0000256" key="4">
    <source>
        <dbReference type="ARBA" id="ARBA00022679"/>
    </source>
</evidence>
<feature type="compositionally biased region" description="Acidic residues" evidence="8">
    <location>
        <begin position="655"/>
        <end position="678"/>
    </location>
</feature>
<dbReference type="SUPFAM" id="SSF48371">
    <property type="entry name" value="ARM repeat"/>
    <property type="match status" value="1"/>
</dbReference>
<dbReference type="InterPro" id="IPR035983">
    <property type="entry name" value="Hect_E3_ubiquitin_ligase"/>
</dbReference>
<feature type="compositionally biased region" description="Basic and acidic residues" evidence="8">
    <location>
        <begin position="642"/>
        <end position="654"/>
    </location>
</feature>
<dbReference type="SUPFAM" id="SSF53383">
    <property type="entry name" value="PLP-dependent transferases"/>
    <property type="match status" value="1"/>
</dbReference>
<dbReference type="Gene3D" id="3.90.1150.10">
    <property type="entry name" value="Aspartate Aminotransferase, domain 1"/>
    <property type="match status" value="1"/>
</dbReference>
<feature type="compositionally biased region" description="Low complexity" evidence="8">
    <location>
        <begin position="1562"/>
        <end position="1581"/>
    </location>
</feature>
<dbReference type="InterPro" id="IPR005814">
    <property type="entry name" value="Aminotrans_3"/>
</dbReference>
<feature type="region of interest" description="Disordered" evidence="8">
    <location>
        <begin position="457"/>
        <end position="685"/>
    </location>
</feature>
<feature type="compositionally biased region" description="Low complexity" evidence="8">
    <location>
        <begin position="1616"/>
        <end position="1627"/>
    </location>
</feature>
<feature type="active site" description="Glycyl thioester intermediate" evidence="7">
    <location>
        <position position="2285"/>
    </location>
</feature>
<dbReference type="EC" id="2.3.2.26" evidence="3"/>
<dbReference type="GO" id="GO:0008483">
    <property type="term" value="F:transaminase activity"/>
    <property type="evidence" value="ECO:0007669"/>
    <property type="project" value="InterPro"/>
</dbReference>
<dbReference type="Gene3D" id="1.25.10.10">
    <property type="entry name" value="Leucine-rich Repeat Variant"/>
    <property type="match status" value="1"/>
</dbReference>
<keyword evidence="6" id="KW-0663">Pyridoxal phosphate</keyword>
<dbReference type="Gene3D" id="3.90.1750.10">
    <property type="entry name" value="Hect, E3 ligase catalytic domains"/>
    <property type="match status" value="1"/>
</dbReference>
<dbReference type="GO" id="GO:0030170">
    <property type="term" value="F:pyridoxal phosphate binding"/>
    <property type="evidence" value="ECO:0007669"/>
    <property type="project" value="InterPro"/>
</dbReference>
<feature type="compositionally biased region" description="Basic and acidic residues" evidence="8">
    <location>
        <begin position="464"/>
        <end position="479"/>
    </location>
</feature>
<feature type="compositionally biased region" description="Low complexity" evidence="8">
    <location>
        <begin position="1695"/>
        <end position="1707"/>
    </location>
</feature>
<dbReference type="InterPro" id="IPR057948">
    <property type="entry name" value="TPR_TRIP12_N"/>
</dbReference>
<evidence type="ECO:0000259" key="9">
    <source>
        <dbReference type="PROSITE" id="PS50237"/>
    </source>
</evidence>
<feature type="domain" description="HECT" evidence="9">
    <location>
        <begin position="1974"/>
        <end position="2318"/>
    </location>
</feature>
<keyword evidence="4" id="KW-0808">Transferase</keyword>
<dbReference type="GO" id="GO:0043161">
    <property type="term" value="P:proteasome-mediated ubiquitin-dependent protein catabolic process"/>
    <property type="evidence" value="ECO:0007669"/>
    <property type="project" value="TreeGrafter"/>
</dbReference>
<dbReference type="InterPro" id="IPR016024">
    <property type="entry name" value="ARM-type_fold"/>
</dbReference>
<reference evidence="10" key="1">
    <citation type="journal article" date="2020" name="New Phytol.">
        <title>Comparative genomics reveals dynamic genome evolution in host specialist ectomycorrhizal fungi.</title>
        <authorList>
            <person name="Lofgren L.A."/>
            <person name="Nguyen N.H."/>
            <person name="Vilgalys R."/>
            <person name="Ruytinx J."/>
            <person name="Liao H.L."/>
            <person name="Branco S."/>
            <person name="Kuo A."/>
            <person name="LaButti K."/>
            <person name="Lipzen A."/>
            <person name="Andreopoulos W."/>
            <person name="Pangilinan J."/>
            <person name="Riley R."/>
            <person name="Hundley H."/>
            <person name="Na H."/>
            <person name="Barry K."/>
            <person name="Grigoriev I.V."/>
            <person name="Stajich J.E."/>
            <person name="Kennedy P.G."/>
        </authorList>
    </citation>
    <scope>NUCLEOTIDE SEQUENCE</scope>
    <source>
        <strain evidence="10">S12</strain>
    </source>
</reference>
<organism evidence="10 11">
    <name type="scientific">Suillus plorans</name>
    <dbReference type="NCBI Taxonomy" id="116603"/>
    <lineage>
        <taxon>Eukaryota</taxon>
        <taxon>Fungi</taxon>
        <taxon>Dikarya</taxon>
        <taxon>Basidiomycota</taxon>
        <taxon>Agaricomycotina</taxon>
        <taxon>Agaricomycetes</taxon>
        <taxon>Agaricomycetidae</taxon>
        <taxon>Boletales</taxon>
        <taxon>Suillineae</taxon>
        <taxon>Suillaceae</taxon>
        <taxon>Suillus</taxon>
    </lineage>
</organism>
<feature type="compositionally biased region" description="Basic and acidic residues" evidence="8">
    <location>
        <begin position="515"/>
        <end position="525"/>
    </location>
</feature>
<evidence type="ECO:0000256" key="5">
    <source>
        <dbReference type="ARBA" id="ARBA00022786"/>
    </source>
</evidence>
<dbReference type="Proteomes" id="UP000719766">
    <property type="component" value="Unassembled WGS sequence"/>
</dbReference>
<dbReference type="CDD" id="cd00610">
    <property type="entry name" value="OAT_like"/>
    <property type="match status" value="1"/>
</dbReference>
<proteinExistence type="inferred from homology"/>